<gene>
    <name evidence="1" type="ORF">ADUPG1_005409</name>
</gene>
<reference evidence="1" key="1">
    <citation type="submission" date="2022-03" db="EMBL/GenBank/DDBJ databases">
        <title>Draft genome sequence of Aduncisulcus paluster, a free-living microaerophilic Fornicata.</title>
        <authorList>
            <person name="Yuyama I."/>
            <person name="Kume K."/>
            <person name="Tamura T."/>
            <person name="Inagaki Y."/>
            <person name="Hashimoto T."/>
        </authorList>
    </citation>
    <scope>NUCLEOTIDE SEQUENCE</scope>
    <source>
        <strain evidence="1">NY0171</strain>
    </source>
</reference>
<dbReference type="Proteomes" id="UP001057375">
    <property type="component" value="Unassembled WGS sequence"/>
</dbReference>
<name>A0ABQ5KC45_9EUKA</name>
<evidence type="ECO:0000313" key="2">
    <source>
        <dbReference type="Proteomes" id="UP001057375"/>
    </source>
</evidence>
<keyword evidence="2" id="KW-1185">Reference proteome</keyword>
<sequence length="89" mass="10174">MDAQVFTRQRTSFFPAIISQGVSSYKVEEPFGRMLFKIIGIDSSVSMDLSESLKEEDGYYWLDSSNLSSFIEALSSLPDNAWWSEDIEF</sequence>
<protein>
    <submittedName>
        <fullName evidence="1">Uncharacterized protein</fullName>
    </submittedName>
</protein>
<organism evidence="1 2">
    <name type="scientific">Aduncisulcus paluster</name>
    <dbReference type="NCBI Taxonomy" id="2918883"/>
    <lineage>
        <taxon>Eukaryota</taxon>
        <taxon>Metamonada</taxon>
        <taxon>Carpediemonas-like organisms</taxon>
        <taxon>Aduncisulcus</taxon>
    </lineage>
</organism>
<feature type="non-terminal residue" evidence="1">
    <location>
        <position position="89"/>
    </location>
</feature>
<accession>A0ABQ5KC45</accession>
<dbReference type="EMBL" id="BQXS01008620">
    <property type="protein sequence ID" value="GKT30125.1"/>
    <property type="molecule type" value="Genomic_DNA"/>
</dbReference>
<proteinExistence type="predicted"/>
<evidence type="ECO:0000313" key="1">
    <source>
        <dbReference type="EMBL" id="GKT30125.1"/>
    </source>
</evidence>
<comment type="caution">
    <text evidence="1">The sequence shown here is derived from an EMBL/GenBank/DDBJ whole genome shotgun (WGS) entry which is preliminary data.</text>
</comment>